<sequence length="119" mass="13411">MYGDAKPLIKVFIVGVISSEHPQWEIISGNMTQTKYHHGGDEMYIQTAEIGYGGKGTARLNGSLLELKQDPVSIVDNRNIIIGYYKIWNACGKQHGHFQYENQSIITPFYSYSVSLNII</sequence>
<gene>
    <name evidence="1" type="ORF">HMPREF9193_00646</name>
</gene>
<protein>
    <submittedName>
        <fullName evidence="1">Uncharacterized protein</fullName>
    </submittedName>
</protein>
<dbReference type="Proteomes" id="UP000016649">
    <property type="component" value="Unassembled WGS sequence"/>
</dbReference>
<dbReference type="RefSeq" id="WP_021686494.1">
    <property type="nucleotide sequence ID" value="NZ_KI260556.1"/>
</dbReference>
<proteinExistence type="predicted"/>
<name>A0ABN0P0H5_TRELE</name>
<evidence type="ECO:0000313" key="2">
    <source>
        <dbReference type="Proteomes" id="UP000016649"/>
    </source>
</evidence>
<dbReference type="Pfam" id="PF16219">
    <property type="entry name" value="DUF4879"/>
    <property type="match status" value="1"/>
</dbReference>
<organism evidence="1 2">
    <name type="scientific">Treponema lecithinolyticum ATCC 700332</name>
    <dbReference type="NCBI Taxonomy" id="1321815"/>
    <lineage>
        <taxon>Bacteria</taxon>
        <taxon>Pseudomonadati</taxon>
        <taxon>Spirochaetota</taxon>
        <taxon>Spirochaetia</taxon>
        <taxon>Spirochaetales</taxon>
        <taxon>Treponemataceae</taxon>
        <taxon>Treponema</taxon>
    </lineage>
</organism>
<dbReference type="EMBL" id="AWVH01000013">
    <property type="protein sequence ID" value="ERJ93925.1"/>
    <property type="molecule type" value="Genomic_DNA"/>
</dbReference>
<evidence type="ECO:0000313" key="1">
    <source>
        <dbReference type="EMBL" id="ERJ93925.1"/>
    </source>
</evidence>
<comment type="caution">
    <text evidence="1">The sequence shown here is derived from an EMBL/GenBank/DDBJ whole genome shotgun (WGS) entry which is preliminary data.</text>
</comment>
<dbReference type="Gene3D" id="2.60.40.2870">
    <property type="match status" value="1"/>
</dbReference>
<reference evidence="1 2" key="1">
    <citation type="submission" date="2013-08" db="EMBL/GenBank/DDBJ databases">
        <authorList>
            <person name="Weinstock G."/>
            <person name="Sodergren E."/>
            <person name="Wylie T."/>
            <person name="Fulton L."/>
            <person name="Fulton R."/>
            <person name="Fronick C."/>
            <person name="O'Laughlin M."/>
            <person name="Godfrey J."/>
            <person name="Miner T."/>
            <person name="Herter B."/>
            <person name="Appelbaum E."/>
            <person name="Cordes M."/>
            <person name="Lek S."/>
            <person name="Wollam A."/>
            <person name="Pepin K.H."/>
            <person name="Palsikar V.B."/>
            <person name="Mitreva M."/>
            <person name="Wilson R.K."/>
        </authorList>
    </citation>
    <scope>NUCLEOTIDE SEQUENCE [LARGE SCALE GENOMIC DNA]</scope>
    <source>
        <strain evidence="1 2">ATCC 700332</strain>
    </source>
</reference>
<dbReference type="InterPro" id="IPR032624">
    <property type="entry name" value="DUF4879"/>
</dbReference>
<keyword evidence="2" id="KW-1185">Reference proteome</keyword>
<accession>A0ABN0P0H5</accession>